<organism evidence="1 2">
    <name type="scientific">Macrostomum lignano</name>
    <dbReference type="NCBI Taxonomy" id="282301"/>
    <lineage>
        <taxon>Eukaryota</taxon>
        <taxon>Metazoa</taxon>
        <taxon>Spiralia</taxon>
        <taxon>Lophotrochozoa</taxon>
        <taxon>Platyhelminthes</taxon>
        <taxon>Rhabditophora</taxon>
        <taxon>Macrostomorpha</taxon>
        <taxon>Macrostomida</taxon>
        <taxon>Macrostomidae</taxon>
        <taxon>Macrostomum</taxon>
    </lineage>
</organism>
<evidence type="ECO:0000313" key="2">
    <source>
        <dbReference type="WBParaSite" id="maker-unitig_23620-snap-gene-0.2-mRNA-1"/>
    </source>
</evidence>
<name>A0A1I8F7N2_9PLAT</name>
<protein>
    <submittedName>
        <fullName evidence="2">TGFb_propeptide domain-containing protein</fullName>
    </submittedName>
</protein>
<accession>A0A1I8F7N2</accession>
<sequence>CCNLFCPCPDRPTPRDRRRSWSRAEQPPTTANQAEVYDILVDSKLDKQVELIVQRFIDNSAYRDRPLSRASQGVQALSSGGQRRSNPAEVWYDFDSASLSVGLLSAFNFGAPGQEPSSKSHHQLKIIKNHQSFHIIRGLKITSSEFKITSIRVQNHIIKLKIHILRAQNQPQNHIIRVQNHAIHAAISCFPASDRQFKDSVDTTNDPIDGIRISSYIRAQ</sequence>
<dbReference type="WBParaSite" id="maker-unitig_23620-snap-gene-0.2-mRNA-1">
    <property type="protein sequence ID" value="maker-unitig_23620-snap-gene-0.2-mRNA-1"/>
    <property type="gene ID" value="maker-unitig_23620-snap-gene-0.2"/>
</dbReference>
<keyword evidence="1" id="KW-1185">Reference proteome</keyword>
<proteinExistence type="predicted"/>
<evidence type="ECO:0000313" key="1">
    <source>
        <dbReference type="Proteomes" id="UP000095280"/>
    </source>
</evidence>
<dbReference type="AlphaFoldDB" id="A0A1I8F7N2"/>
<reference evidence="2" key="1">
    <citation type="submission" date="2016-11" db="UniProtKB">
        <authorList>
            <consortium name="WormBaseParasite"/>
        </authorList>
    </citation>
    <scope>IDENTIFICATION</scope>
</reference>
<dbReference type="Proteomes" id="UP000095280">
    <property type="component" value="Unplaced"/>
</dbReference>